<sequence>MTRNIRSLPNELQKLRDTTTLHSNHMQQAENINFHFGSALKHTYLLLAIMDDDPPDNEQINKLMAQIAKELVLAKSYIRKVLEA</sequence>
<accession>A0AAD6HE15</accession>
<keyword evidence="2" id="KW-1185">Reference proteome</keyword>
<gene>
    <name evidence="1" type="ORF">N7493_009861</name>
</gene>
<protein>
    <submittedName>
        <fullName evidence="1">Uncharacterized protein</fullName>
    </submittedName>
</protein>
<organism evidence="1 2">
    <name type="scientific">Penicillium malachiteum</name>
    <dbReference type="NCBI Taxonomy" id="1324776"/>
    <lineage>
        <taxon>Eukaryota</taxon>
        <taxon>Fungi</taxon>
        <taxon>Dikarya</taxon>
        <taxon>Ascomycota</taxon>
        <taxon>Pezizomycotina</taxon>
        <taxon>Eurotiomycetes</taxon>
        <taxon>Eurotiomycetidae</taxon>
        <taxon>Eurotiales</taxon>
        <taxon>Aspergillaceae</taxon>
        <taxon>Penicillium</taxon>
    </lineage>
</organism>
<evidence type="ECO:0000313" key="1">
    <source>
        <dbReference type="EMBL" id="KAJ5709570.1"/>
    </source>
</evidence>
<name>A0AAD6HE15_9EURO</name>
<dbReference type="AlphaFoldDB" id="A0AAD6HE15"/>
<dbReference type="Proteomes" id="UP001215712">
    <property type="component" value="Unassembled WGS sequence"/>
</dbReference>
<proteinExistence type="predicted"/>
<reference evidence="1" key="2">
    <citation type="submission" date="2023-01" db="EMBL/GenBank/DDBJ databases">
        <authorList>
            <person name="Petersen C."/>
        </authorList>
    </citation>
    <scope>NUCLEOTIDE SEQUENCE</scope>
    <source>
        <strain evidence="1">IBT 17514</strain>
    </source>
</reference>
<reference evidence="1" key="1">
    <citation type="journal article" date="2023" name="IMA Fungus">
        <title>Comparative genomic study of the Penicillium genus elucidates a diverse pangenome and 15 lateral gene transfer events.</title>
        <authorList>
            <person name="Petersen C."/>
            <person name="Sorensen T."/>
            <person name="Nielsen M.R."/>
            <person name="Sondergaard T.E."/>
            <person name="Sorensen J.L."/>
            <person name="Fitzpatrick D.A."/>
            <person name="Frisvad J.C."/>
            <person name="Nielsen K.L."/>
        </authorList>
    </citation>
    <scope>NUCLEOTIDE SEQUENCE</scope>
    <source>
        <strain evidence="1">IBT 17514</strain>
    </source>
</reference>
<comment type="caution">
    <text evidence="1">The sequence shown here is derived from an EMBL/GenBank/DDBJ whole genome shotgun (WGS) entry which is preliminary data.</text>
</comment>
<evidence type="ECO:0000313" key="2">
    <source>
        <dbReference type="Proteomes" id="UP001215712"/>
    </source>
</evidence>
<dbReference type="EMBL" id="JAQJAN010000018">
    <property type="protein sequence ID" value="KAJ5709570.1"/>
    <property type="molecule type" value="Genomic_DNA"/>
</dbReference>